<reference evidence="2" key="1">
    <citation type="submission" date="2023-04" db="EMBL/GenBank/DDBJ databases">
        <title>Genomic of Limosilactobacillus fermentum MSJK0025.</title>
        <authorList>
            <person name="Yang S."/>
        </authorList>
    </citation>
    <scope>NUCLEOTIDE SEQUENCE</scope>
    <source>
        <strain evidence="2">MSJK0025</strain>
    </source>
</reference>
<evidence type="ECO:0000256" key="1">
    <source>
        <dbReference type="SAM" id="Phobius"/>
    </source>
</evidence>
<name>A0AAJ5ZVP5_LIMFE</name>
<dbReference type="AlphaFoldDB" id="A0AAJ5ZVP5"/>
<dbReference type="RefSeq" id="WP_155819468.1">
    <property type="nucleotide sequence ID" value="NZ_CP053314.1"/>
</dbReference>
<sequence length="148" mass="16441">MFKLAPKRSFKRSRAWVCVNVAVDVAEDDDELPPFDELKTEAVEDAADRDPLLLEEAEEVLVLAEELEVEELVSSDTVLTCCFLLEEFFFVALLLVLTLLVVSPSLADLLPQAANDNSIAPATIEVNSFLAFINLSSHYLELRSLITL</sequence>
<organism evidence="2 3">
    <name type="scientific">Limosilactobacillus fermentum</name>
    <name type="common">Lactobacillus fermentum</name>
    <dbReference type="NCBI Taxonomy" id="1613"/>
    <lineage>
        <taxon>Bacteria</taxon>
        <taxon>Bacillati</taxon>
        <taxon>Bacillota</taxon>
        <taxon>Bacilli</taxon>
        <taxon>Lactobacillales</taxon>
        <taxon>Lactobacillaceae</taxon>
        <taxon>Limosilactobacillus</taxon>
    </lineage>
</organism>
<dbReference type="EMBL" id="CP121468">
    <property type="protein sequence ID" value="WFR88765.1"/>
    <property type="molecule type" value="Genomic_DNA"/>
</dbReference>
<feature type="transmembrane region" description="Helical" evidence="1">
    <location>
        <begin position="88"/>
        <end position="107"/>
    </location>
</feature>
<evidence type="ECO:0000313" key="2">
    <source>
        <dbReference type="EMBL" id="WFR88765.1"/>
    </source>
</evidence>
<gene>
    <name evidence="2" type="ORF">P8634_08285</name>
</gene>
<proteinExistence type="predicted"/>
<evidence type="ECO:0000313" key="3">
    <source>
        <dbReference type="Proteomes" id="UP001218104"/>
    </source>
</evidence>
<keyword evidence="1" id="KW-0812">Transmembrane</keyword>
<protein>
    <submittedName>
        <fullName evidence="2">Uncharacterized protein</fullName>
    </submittedName>
</protein>
<keyword evidence="1" id="KW-1133">Transmembrane helix</keyword>
<keyword evidence="1" id="KW-0472">Membrane</keyword>
<dbReference type="Proteomes" id="UP001218104">
    <property type="component" value="Chromosome"/>
</dbReference>
<accession>A0AAJ5ZVP5</accession>